<dbReference type="RefSeq" id="XP_029760787.1">
    <property type="nucleotide sequence ID" value="XM_029907796.1"/>
</dbReference>
<organism evidence="1 2">
    <name type="scientific">Aureobasidium pullulans EXF-150</name>
    <dbReference type="NCBI Taxonomy" id="1043002"/>
    <lineage>
        <taxon>Eukaryota</taxon>
        <taxon>Fungi</taxon>
        <taxon>Dikarya</taxon>
        <taxon>Ascomycota</taxon>
        <taxon>Pezizomycotina</taxon>
        <taxon>Dothideomycetes</taxon>
        <taxon>Dothideomycetidae</taxon>
        <taxon>Dothideales</taxon>
        <taxon>Saccotheciaceae</taxon>
        <taxon>Aureobasidium</taxon>
    </lineage>
</organism>
<dbReference type="Proteomes" id="UP000030706">
    <property type="component" value="Unassembled WGS sequence"/>
</dbReference>
<accession>A0A074XGG5</accession>
<dbReference type="InterPro" id="IPR032675">
    <property type="entry name" value="LRR_dom_sf"/>
</dbReference>
<dbReference type="GeneID" id="40750102"/>
<dbReference type="SUPFAM" id="SSF52047">
    <property type="entry name" value="RNI-like"/>
    <property type="match status" value="1"/>
</dbReference>
<sequence length="495" mass="56206">MVHLPDEILLYILQSLPSLSDYTHKADFEDYKQTSNTLANVCQASRVLRNLAEPLLYRAYIEDGNDCDRRRGGSQDVCRTTTRLQSFLKTLIHRPDLAAKVEYLRLADLPGRLEDSPPNIEIGKMFAQASDDVPAIEDTSDWTGKQTQQSHVFRTNWRRHLQDDSETEGAEVALLLTLVPSLKTLDLGASERNTGLCVQGLFRDIVRTDKWKLDLTSEHREVLVFNSQGVNASSRLHVLTSLNTITLSAEEEALENWHFITLLAAIPSLDTLSVNGEVEPFRPNVSRRWPFDHIQNLSFKGCTLSNLDLRSVVTSCRSLQSLRIKFSAHKEDMNINLETLLSYLHDSSETLQELQLFKPSGYPATIITPDAFDLRPFTQLKVLEINFYFLFDPSSDTEPSFTNLLPTSLEDIYFRMGDNRFSKHLRVLSEEYESFPNLKIVDIGVDDMPNIQAMDREEVDWKLALNDCAKALRKAGIDCNVPIEGTRFNLSCGDD</sequence>
<dbReference type="EMBL" id="KL584982">
    <property type="protein sequence ID" value="KEQ84600.1"/>
    <property type="molecule type" value="Genomic_DNA"/>
</dbReference>
<dbReference type="AlphaFoldDB" id="A0A074XGG5"/>
<proteinExistence type="predicted"/>
<dbReference type="Gene3D" id="3.80.10.10">
    <property type="entry name" value="Ribonuclease Inhibitor"/>
    <property type="match status" value="1"/>
</dbReference>
<name>A0A074XGG5_AURPU</name>
<dbReference type="HOGENOM" id="CLU_550900_0_0_1"/>
<evidence type="ECO:0000313" key="1">
    <source>
        <dbReference type="EMBL" id="KEQ84600.1"/>
    </source>
</evidence>
<evidence type="ECO:0000313" key="2">
    <source>
        <dbReference type="Proteomes" id="UP000030706"/>
    </source>
</evidence>
<protein>
    <submittedName>
        <fullName evidence="1">Uncharacterized protein</fullName>
    </submittedName>
</protein>
<gene>
    <name evidence="1" type="ORF">M438DRAFT_365483</name>
</gene>
<reference evidence="1 2" key="1">
    <citation type="journal article" date="2014" name="BMC Genomics">
        <title>Genome sequencing of four Aureobasidium pullulans varieties: biotechnological potential, stress tolerance, and description of new species.</title>
        <authorList>
            <person name="Gostin Ar C."/>
            <person name="Ohm R.A."/>
            <person name="Kogej T."/>
            <person name="Sonjak S."/>
            <person name="Turk M."/>
            <person name="Zajc J."/>
            <person name="Zalar P."/>
            <person name="Grube M."/>
            <person name="Sun H."/>
            <person name="Han J."/>
            <person name="Sharma A."/>
            <person name="Chiniquy J."/>
            <person name="Ngan C.Y."/>
            <person name="Lipzen A."/>
            <person name="Barry K."/>
            <person name="Grigoriev I.V."/>
            <person name="Gunde-Cimerman N."/>
        </authorList>
    </citation>
    <scope>NUCLEOTIDE SEQUENCE [LARGE SCALE GENOMIC DNA]</scope>
    <source>
        <strain evidence="1 2">EXF-150</strain>
    </source>
</reference>
<keyword evidence="2" id="KW-1185">Reference proteome</keyword>
<dbReference type="OrthoDB" id="3823100at2759"/>
<dbReference type="STRING" id="1043002.A0A074XGG5"/>